<evidence type="ECO:0000313" key="2">
    <source>
        <dbReference type="EMBL" id="TCP30224.1"/>
    </source>
</evidence>
<evidence type="ECO:0000313" key="3">
    <source>
        <dbReference type="Proteomes" id="UP000295416"/>
    </source>
</evidence>
<dbReference type="AlphaFoldDB" id="A0A4R2P7P4"/>
<accession>A0A4R2P7P4</accession>
<evidence type="ECO:0000256" key="1">
    <source>
        <dbReference type="SAM" id="Phobius"/>
    </source>
</evidence>
<dbReference type="EMBL" id="SLXK01000006">
    <property type="protein sequence ID" value="TCP30224.1"/>
    <property type="molecule type" value="Genomic_DNA"/>
</dbReference>
<organism evidence="2 3">
    <name type="scientific">Scopulibacillus darangshiensis</name>
    <dbReference type="NCBI Taxonomy" id="442528"/>
    <lineage>
        <taxon>Bacteria</taxon>
        <taxon>Bacillati</taxon>
        <taxon>Bacillota</taxon>
        <taxon>Bacilli</taxon>
        <taxon>Bacillales</taxon>
        <taxon>Sporolactobacillaceae</taxon>
        <taxon>Scopulibacillus</taxon>
    </lineage>
</organism>
<comment type="caution">
    <text evidence="2">The sequence shown here is derived from an EMBL/GenBank/DDBJ whole genome shotgun (WGS) entry which is preliminary data.</text>
</comment>
<dbReference type="Pfam" id="PF11084">
    <property type="entry name" value="DUF2621"/>
    <property type="match status" value="1"/>
</dbReference>
<dbReference type="Proteomes" id="UP000295416">
    <property type="component" value="Unassembled WGS sequence"/>
</dbReference>
<name>A0A4R2P7P4_9BACL</name>
<keyword evidence="1" id="KW-0812">Transmembrane</keyword>
<reference evidence="2 3" key="1">
    <citation type="submission" date="2019-03" db="EMBL/GenBank/DDBJ databases">
        <title>Genomic Encyclopedia of Type Strains, Phase IV (KMG-IV): sequencing the most valuable type-strain genomes for metagenomic binning, comparative biology and taxonomic classification.</title>
        <authorList>
            <person name="Goeker M."/>
        </authorList>
    </citation>
    <scope>NUCLEOTIDE SEQUENCE [LARGE SCALE GENOMIC DNA]</scope>
    <source>
        <strain evidence="2 3">DSM 19377</strain>
    </source>
</reference>
<gene>
    <name evidence="2" type="ORF">EV207_10647</name>
</gene>
<sequence length="140" mass="16398">MSGWFMTLIITWSVIFFGLMVIGGFFMFRKFLKSLPKDDGKSILDWQTDYIKQTRSLWSDEQLAFLEELVAPVPQLFRDVAKEKIAGKIGQLALKNKARQITEALIIEGYIKATPKRDHKFLRKTLTKHEIDIQPYEHFF</sequence>
<keyword evidence="3" id="KW-1185">Reference proteome</keyword>
<proteinExistence type="predicted"/>
<protein>
    <submittedName>
        <fullName evidence="2">Uncharacterized protein DUF2621</fullName>
    </submittedName>
</protein>
<dbReference type="InterPro" id="IPR020203">
    <property type="entry name" value="YneK"/>
</dbReference>
<feature type="transmembrane region" description="Helical" evidence="1">
    <location>
        <begin position="6"/>
        <end position="28"/>
    </location>
</feature>
<keyword evidence="1" id="KW-0472">Membrane</keyword>
<keyword evidence="1" id="KW-1133">Transmembrane helix</keyword>